<accession>A0A061IVU6</accession>
<dbReference type="PIRSF" id="PIRSF000124">
    <property type="entry name" value="UDPglc_GDPman_dh"/>
    <property type="match status" value="1"/>
</dbReference>
<comment type="pathway">
    <text evidence="1">Nucleotide-sugar biosynthesis; UDP-alpha-D-glucuronate biosynthesis; UDP-alpha-D-glucuronate from UDP-alpha-D-glucose: step 1/1.</text>
</comment>
<dbReference type="GO" id="GO:0006024">
    <property type="term" value="P:glycosaminoglycan biosynthetic process"/>
    <property type="evidence" value="ECO:0007669"/>
    <property type="project" value="TreeGrafter"/>
</dbReference>
<gene>
    <name evidence="11" type="ORF">TRSC58_06337</name>
</gene>
<feature type="binding site" evidence="9">
    <location>
        <position position="176"/>
    </location>
    <ligand>
        <name>NAD(+)</name>
        <dbReference type="ChEBI" id="CHEBI:57540"/>
    </ligand>
</feature>
<dbReference type="Pfam" id="PF03720">
    <property type="entry name" value="UDPG_MGDP_dh_C"/>
    <property type="match status" value="1"/>
</dbReference>
<feature type="binding site" evidence="9">
    <location>
        <begin position="13"/>
        <end position="18"/>
    </location>
    <ligand>
        <name>NAD(+)</name>
        <dbReference type="ChEBI" id="CHEBI:57540"/>
    </ligand>
</feature>
<dbReference type="InterPro" id="IPR008927">
    <property type="entry name" value="6-PGluconate_DH-like_C_sf"/>
</dbReference>
<dbReference type="InterPro" id="IPR001732">
    <property type="entry name" value="UDP-Glc/GDP-Man_DH_N"/>
</dbReference>
<dbReference type="Gene3D" id="3.40.50.720">
    <property type="entry name" value="NAD(P)-binding Rossmann-like Domain"/>
    <property type="match status" value="2"/>
</dbReference>
<evidence type="ECO:0000256" key="5">
    <source>
        <dbReference type="ARBA" id="ARBA00023027"/>
    </source>
</evidence>
<dbReference type="Pfam" id="PF03721">
    <property type="entry name" value="UDPG_MGDP_dh_N"/>
    <property type="match status" value="1"/>
</dbReference>
<dbReference type="Gene3D" id="1.20.5.100">
    <property type="entry name" value="Cytochrome c1, transmembrane anchor, C-terminal"/>
    <property type="match status" value="1"/>
</dbReference>
<dbReference type="PANTHER" id="PTHR11374">
    <property type="entry name" value="UDP-GLUCOSE DEHYDROGENASE/UDP-MANNAC DEHYDROGENASE"/>
    <property type="match status" value="1"/>
</dbReference>
<dbReference type="EC" id="1.1.1.22" evidence="3 7"/>
<protein>
    <recommendedName>
        <fullName evidence="3 7">UDP-glucose 6-dehydrogenase</fullName>
        <ecNumber evidence="3 7">1.1.1.22</ecNumber>
    </recommendedName>
</protein>
<dbReference type="GO" id="GO:0003979">
    <property type="term" value="F:UDP-glucose 6-dehydrogenase activity"/>
    <property type="evidence" value="ECO:0007669"/>
    <property type="project" value="UniProtKB-EC"/>
</dbReference>
<evidence type="ECO:0000256" key="6">
    <source>
        <dbReference type="ARBA" id="ARBA00047473"/>
    </source>
</evidence>
<evidence type="ECO:0000256" key="9">
    <source>
        <dbReference type="PIRSR" id="PIRSR500133-3"/>
    </source>
</evidence>
<dbReference type="GO" id="GO:0005634">
    <property type="term" value="C:nucleus"/>
    <property type="evidence" value="ECO:0007669"/>
    <property type="project" value="TreeGrafter"/>
</dbReference>
<dbReference type="InterPro" id="IPR014027">
    <property type="entry name" value="UDP-Glc/GDP-Man_DH_C"/>
</dbReference>
<comment type="catalytic activity">
    <reaction evidence="6 7">
        <text>UDP-alpha-D-glucose + 2 NAD(+) + H2O = UDP-alpha-D-glucuronate + 2 NADH + 3 H(+)</text>
        <dbReference type="Rhea" id="RHEA:23596"/>
        <dbReference type="ChEBI" id="CHEBI:15377"/>
        <dbReference type="ChEBI" id="CHEBI:15378"/>
        <dbReference type="ChEBI" id="CHEBI:57540"/>
        <dbReference type="ChEBI" id="CHEBI:57945"/>
        <dbReference type="ChEBI" id="CHEBI:58052"/>
        <dbReference type="ChEBI" id="CHEBI:58885"/>
        <dbReference type="EC" id="1.1.1.22"/>
    </reaction>
</comment>
<dbReference type="SUPFAM" id="SSF48179">
    <property type="entry name" value="6-phosphogluconate dehydrogenase C-terminal domain-like"/>
    <property type="match status" value="1"/>
</dbReference>
<proteinExistence type="inferred from homology"/>
<feature type="binding site" evidence="9">
    <location>
        <position position="353"/>
    </location>
    <ligand>
        <name>NAD(+)</name>
        <dbReference type="ChEBI" id="CHEBI:57540"/>
    </ligand>
</feature>
<evidence type="ECO:0000256" key="4">
    <source>
        <dbReference type="ARBA" id="ARBA00023002"/>
    </source>
</evidence>
<evidence type="ECO:0000256" key="2">
    <source>
        <dbReference type="ARBA" id="ARBA00006601"/>
    </source>
</evidence>
<evidence type="ECO:0000256" key="7">
    <source>
        <dbReference type="PIRNR" id="PIRNR000124"/>
    </source>
</evidence>
<dbReference type="FunFam" id="3.40.50.720:FF:000114">
    <property type="entry name" value="UDP-glucose 6-dehydrogenase"/>
    <property type="match status" value="1"/>
</dbReference>
<dbReference type="InterPro" id="IPR014026">
    <property type="entry name" value="UDP-Glc/GDP-Man_DH_dimer"/>
</dbReference>
<dbReference type="PANTHER" id="PTHR11374:SF3">
    <property type="entry name" value="UDP-GLUCOSE 6-DEHYDROGENASE"/>
    <property type="match status" value="1"/>
</dbReference>
<dbReference type="FunFam" id="1.20.5.100:FF:000001">
    <property type="entry name" value="UDP-glucose 6-dehydrogenase"/>
    <property type="match status" value="1"/>
</dbReference>
<dbReference type="PIRSF" id="PIRSF500133">
    <property type="entry name" value="UDPglc_DH_euk"/>
    <property type="match status" value="1"/>
</dbReference>
<evidence type="ECO:0000313" key="11">
    <source>
        <dbReference type="EMBL" id="ESL05996.1"/>
    </source>
</evidence>
<dbReference type="EMBL" id="AUPL01006337">
    <property type="protein sequence ID" value="ESL05996.1"/>
    <property type="molecule type" value="Genomic_DNA"/>
</dbReference>
<feature type="binding site" evidence="9">
    <location>
        <begin position="283"/>
        <end position="286"/>
    </location>
    <ligand>
        <name>NAD(+)</name>
        <dbReference type="ChEBI" id="CHEBI:57540"/>
    </ligand>
</feature>
<comment type="similarity">
    <text evidence="2 7">Belongs to the UDP-glucose/GDP-mannose dehydrogenase family.</text>
</comment>
<dbReference type="InterPro" id="IPR028356">
    <property type="entry name" value="UDPglc_DH_euk"/>
</dbReference>
<dbReference type="Pfam" id="PF00984">
    <property type="entry name" value="UDPG_MGDP_dh"/>
    <property type="match status" value="1"/>
</dbReference>
<evidence type="ECO:0000256" key="8">
    <source>
        <dbReference type="PIRSR" id="PIRSR500133-1"/>
    </source>
</evidence>
<dbReference type="GO" id="GO:0006065">
    <property type="term" value="P:UDP-glucuronate biosynthetic process"/>
    <property type="evidence" value="ECO:0007669"/>
    <property type="project" value="UniProtKB-UniPathway"/>
</dbReference>
<dbReference type="InterPro" id="IPR036291">
    <property type="entry name" value="NAD(P)-bd_dom_sf"/>
</dbReference>
<feature type="binding site" evidence="9">
    <location>
        <begin position="140"/>
        <end position="141"/>
    </location>
    <ligand>
        <name>NAD(+)</name>
        <dbReference type="ChEBI" id="CHEBI:57540"/>
    </ligand>
</feature>
<dbReference type="VEuPathDB" id="TriTrypDB:TRSC58_06337"/>
<dbReference type="SUPFAM" id="SSF52413">
    <property type="entry name" value="UDP-glucose/GDP-mannose dehydrogenase C-terminal domain"/>
    <property type="match status" value="1"/>
</dbReference>
<dbReference type="AlphaFoldDB" id="A0A061IVU6"/>
<keyword evidence="4 7" id="KW-0560">Oxidoreductase</keyword>
<dbReference type="SMART" id="SM00984">
    <property type="entry name" value="UDPG_MGDP_dh_C"/>
    <property type="match status" value="1"/>
</dbReference>
<evidence type="ECO:0000256" key="1">
    <source>
        <dbReference type="ARBA" id="ARBA00004701"/>
    </source>
</evidence>
<evidence type="ECO:0000259" key="10">
    <source>
        <dbReference type="SMART" id="SM00984"/>
    </source>
</evidence>
<dbReference type="OrthoDB" id="5059218at2759"/>
<dbReference type="GO" id="GO:0051287">
    <property type="term" value="F:NAD binding"/>
    <property type="evidence" value="ECO:0007669"/>
    <property type="project" value="InterPro"/>
</dbReference>
<feature type="binding site" evidence="9">
    <location>
        <begin position="98"/>
        <end position="102"/>
    </location>
    <ligand>
        <name>NAD(+)</name>
        <dbReference type="ChEBI" id="CHEBI:57540"/>
    </ligand>
</feature>
<reference evidence="11 12" key="1">
    <citation type="submission" date="2013-07" db="EMBL/GenBank/DDBJ databases">
        <authorList>
            <person name="Stoco P.H."/>
            <person name="Wagner G."/>
            <person name="Gerber A."/>
            <person name="Zaha A."/>
            <person name="Thompson C."/>
            <person name="Bartholomeu D.C."/>
            <person name="Luckemeyer D.D."/>
            <person name="Bahia D."/>
            <person name="Loreto E."/>
            <person name="Prestes E.B."/>
            <person name="Lima F.M."/>
            <person name="Rodrigues-Luiz G."/>
            <person name="Vallejo G.A."/>
            <person name="Filho J.F."/>
            <person name="Monteiro K.M."/>
            <person name="Tyler K.M."/>
            <person name="de Almeida L.G."/>
            <person name="Ortiz M.F."/>
            <person name="Siervo M.A."/>
            <person name="de Moraes M.H."/>
            <person name="Cunha O.L."/>
            <person name="Mendonca-Neto R."/>
            <person name="Silva R."/>
            <person name="Teixeira S.M."/>
            <person name="Murta S.M."/>
            <person name="Sincero T.C."/>
            <person name="Mendes T.A."/>
            <person name="Urmenyi T.P."/>
            <person name="Silva V.G."/>
            <person name="da Rocha W.D."/>
            <person name="Andersson B."/>
            <person name="Romanha A.J."/>
            <person name="Steindel M."/>
            <person name="de Vasconcelos A.T."/>
            <person name="Grisard E.C."/>
        </authorList>
    </citation>
    <scope>NUCLEOTIDE SEQUENCE [LARGE SCALE GENOMIC DNA]</scope>
    <source>
        <strain evidence="11 12">SC58</strain>
    </source>
</reference>
<name>A0A061IVU6_TRYRA</name>
<dbReference type="InterPro" id="IPR036220">
    <property type="entry name" value="UDP-Glc/GDP-Man_DH_C_sf"/>
</dbReference>
<feature type="domain" description="UDP-glucose/GDP-mannose dehydrogenase C-terminal" evidence="10">
    <location>
        <begin position="339"/>
        <end position="476"/>
    </location>
</feature>
<feature type="binding site" evidence="9">
    <location>
        <position position="43"/>
    </location>
    <ligand>
        <name>NAD(+)</name>
        <dbReference type="ChEBI" id="CHEBI:57540"/>
    </ligand>
</feature>
<dbReference type="Proteomes" id="UP000031737">
    <property type="component" value="Unassembled WGS sequence"/>
</dbReference>
<dbReference type="UniPathway" id="UPA00038">
    <property type="reaction ID" value="UER00491"/>
</dbReference>
<evidence type="ECO:0000256" key="3">
    <source>
        <dbReference type="ARBA" id="ARBA00012954"/>
    </source>
</evidence>
<keyword evidence="5 7" id="KW-0520">NAD</keyword>
<dbReference type="SUPFAM" id="SSF51735">
    <property type="entry name" value="NAD(P)-binding Rossmann-fold domains"/>
    <property type="match status" value="1"/>
</dbReference>
<evidence type="ECO:0000313" key="12">
    <source>
        <dbReference type="Proteomes" id="UP000031737"/>
    </source>
</evidence>
<feature type="active site" description="Nucleophile" evidence="8">
    <location>
        <position position="283"/>
    </location>
</feature>
<keyword evidence="12" id="KW-1185">Reference proteome</keyword>
<comment type="caution">
    <text evidence="11">The sequence shown here is derived from an EMBL/GenBank/DDBJ whole genome shotgun (WGS) entry which is preliminary data.</text>
</comment>
<dbReference type="InterPro" id="IPR017476">
    <property type="entry name" value="UDP-Glc/GDP-Man"/>
</dbReference>
<organism evidence="11 12">
    <name type="scientific">Trypanosoma rangeli SC58</name>
    <dbReference type="NCBI Taxonomy" id="429131"/>
    <lineage>
        <taxon>Eukaryota</taxon>
        <taxon>Discoba</taxon>
        <taxon>Euglenozoa</taxon>
        <taxon>Kinetoplastea</taxon>
        <taxon>Metakinetoplastina</taxon>
        <taxon>Trypanosomatida</taxon>
        <taxon>Trypanosomatidae</taxon>
        <taxon>Trypanosoma</taxon>
        <taxon>Herpetosoma</taxon>
    </lineage>
</organism>
<sequence length="505" mass="56498">MPEPRKLKIACVGAGYVGGPTMAIIAKQCPNITIHVMDISEERIAAWNAPAPGPGESLKLPIYEPGLSDIVYEVRDKNLFFTTDQNCMKGADVIFVAVNTPTKDKGIGEGLAADLTYVESCARLIGETVGDGHHVVVEKSTVPVRCSISIRRILSAYRRNDKVSFSVVSNPEFLSEGTAVRDLMEPDRVLIGGEDEASINLVSAIYENWVDKSRIIRTNLWSSELSKLVANAFLAQRISSINSITPLCELTGAEVTEVRRAIGTDRRIGELFLNPSVGFGGSCFQKDILHLVYLCRTLSLHETAEYWSQVVKMNNYQKERFYQKIVHNSFDTVRTKTMAIMGFAFKKDTCDTRESPAIYICARLMQEGAKLRIYDPKVTQQQVMLELENFFNTEHLLNCCTYERFMRDAPARGRNNVEEMLKNVEVVNTALEASVNANAIVILTEWDEFATMDYTKHYEVMKQPALVFDGRLMVDAEKLMAIGFEVCAIGKPQISSHGSFMYETS</sequence>
<feature type="binding site" evidence="9">
    <location>
        <position position="38"/>
    </location>
    <ligand>
        <name>NAD(+)</name>
        <dbReference type="ChEBI" id="CHEBI:57540"/>
    </ligand>
</feature>
<dbReference type="NCBIfam" id="TIGR03026">
    <property type="entry name" value="NDP-sugDHase"/>
    <property type="match status" value="1"/>
</dbReference>